<sequence length="421" mass="45386">MRLNDWIVTNLGNLSSLSAQITNRPSWEQQDQQHQQSQQLPRYQQQHQEFLVPAQNQRNEGPPLAYTRRATTGTRVMSPAPVINSNNAVNQGADMGMDMGIGMGSFSGAQMLGTEWLGNGFGHGLDGDAFSFGNSQVGNGFTFGSVAGSAPRAYQSNNRNGFGFPKNNGINGASIGNHPANGYIGNKNGVNGDVMGFFLPNGIKYSPFIDNTIFYDNNMRVGGGLGGVMDNAFANGFNGISGNTINGHAVEYGLQDSFTNPPASHLTGSNPNRVAQNVPIATVSRPVQPVFQPVFQLSQNVQALNHQDINLNFNFIGQNGNGNGNGNAATNVQPNGVQQPEVAVPIIEEPRAPVPADEPTPARRLPTPVPTPADAEDTYGDAMQQLQELQQQEEDEEDEVQQGEYQQGDLQEDEFQQDELL</sequence>
<evidence type="ECO:0000256" key="1">
    <source>
        <dbReference type="SAM" id="MobiDB-lite"/>
    </source>
</evidence>
<dbReference type="Proteomes" id="UP000433876">
    <property type="component" value="Unassembled WGS sequence"/>
</dbReference>
<comment type="caution">
    <text evidence="2">The sequence shown here is derived from an EMBL/GenBank/DDBJ whole genome shotgun (WGS) entry which is preliminary data.</text>
</comment>
<dbReference type="EMBL" id="NMPR01000157">
    <property type="protein sequence ID" value="KAA8628925.1"/>
    <property type="molecule type" value="Genomic_DNA"/>
</dbReference>
<proteinExistence type="predicted"/>
<evidence type="ECO:0000313" key="2">
    <source>
        <dbReference type="EMBL" id="KAA8628925.1"/>
    </source>
</evidence>
<dbReference type="AlphaFoldDB" id="A0A8S8ZKK9"/>
<feature type="compositionally biased region" description="Acidic residues" evidence="1">
    <location>
        <begin position="391"/>
        <end position="401"/>
    </location>
</feature>
<feature type="region of interest" description="Disordered" evidence="1">
    <location>
        <begin position="351"/>
        <end position="421"/>
    </location>
</feature>
<reference evidence="2 3" key="1">
    <citation type="submission" date="2017-07" db="EMBL/GenBank/DDBJ databases">
        <title>Genome sequence of the Sordaria macrospora wild type strain R19027.</title>
        <authorList>
            <person name="Nowrousian M."/>
            <person name="Teichert I."/>
            <person name="Kueck U."/>
        </authorList>
    </citation>
    <scope>NUCLEOTIDE SEQUENCE [LARGE SCALE GENOMIC DNA]</scope>
    <source>
        <strain evidence="2 3">R19027</strain>
        <tissue evidence="2">Mycelium</tissue>
    </source>
</reference>
<evidence type="ECO:0000313" key="3">
    <source>
        <dbReference type="Proteomes" id="UP000433876"/>
    </source>
</evidence>
<dbReference type="VEuPathDB" id="FungiDB:SMAC_04185"/>
<feature type="region of interest" description="Disordered" evidence="1">
    <location>
        <begin position="23"/>
        <end position="45"/>
    </location>
</feature>
<accession>A0A8S8ZKK9</accession>
<name>A0A8S8ZKK9_SORMA</name>
<feature type="compositionally biased region" description="Low complexity" evidence="1">
    <location>
        <begin position="29"/>
        <end position="45"/>
    </location>
</feature>
<organism evidence="2 3">
    <name type="scientific">Sordaria macrospora</name>
    <dbReference type="NCBI Taxonomy" id="5147"/>
    <lineage>
        <taxon>Eukaryota</taxon>
        <taxon>Fungi</taxon>
        <taxon>Dikarya</taxon>
        <taxon>Ascomycota</taxon>
        <taxon>Pezizomycotina</taxon>
        <taxon>Sordariomycetes</taxon>
        <taxon>Sordariomycetidae</taxon>
        <taxon>Sordariales</taxon>
        <taxon>Sordariaceae</taxon>
        <taxon>Sordaria</taxon>
    </lineage>
</organism>
<protein>
    <submittedName>
        <fullName evidence="2">Uncharacterized protein</fullName>
    </submittedName>
</protein>
<gene>
    <name evidence="2" type="ORF">SMACR_04185</name>
</gene>
<feature type="compositionally biased region" description="Acidic residues" evidence="1">
    <location>
        <begin position="410"/>
        <end position="421"/>
    </location>
</feature>
<dbReference type="OMA" id="HHEIPFA"/>